<dbReference type="Gene3D" id="1.25.40.20">
    <property type="entry name" value="Ankyrin repeat-containing domain"/>
    <property type="match status" value="5"/>
</dbReference>
<keyword evidence="1" id="KW-0677">Repeat</keyword>
<keyword evidence="4" id="KW-1185">Reference proteome</keyword>
<dbReference type="Proteomes" id="UP001470230">
    <property type="component" value="Unassembled WGS sequence"/>
</dbReference>
<evidence type="ECO:0000256" key="1">
    <source>
        <dbReference type="ARBA" id="ARBA00022737"/>
    </source>
</evidence>
<dbReference type="SUPFAM" id="SSF48403">
    <property type="entry name" value="Ankyrin repeat"/>
    <property type="match status" value="3"/>
</dbReference>
<dbReference type="EMBL" id="JAPFFF010000006">
    <property type="protein sequence ID" value="KAK8887632.1"/>
    <property type="molecule type" value="Genomic_DNA"/>
</dbReference>
<evidence type="ECO:0008006" key="5">
    <source>
        <dbReference type="Google" id="ProtNLM"/>
    </source>
</evidence>
<evidence type="ECO:0000313" key="3">
    <source>
        <dbReference type="EMBL" id="KAK8887632.1"/>
    </source>
</evidence>
<dbReference type="Pfam" id="PF12796">
    <property type="entry name" value="Ank_2"/>
    <property type="match status" value="2"/>
</dbReference>
<evidence type="ECO:0000256" key="2">
    <source>
        <dbReference type="ARBA" id="ARBA00023043"/>
    </source>
</evidence>
<organism evidence="3 4">
    <name type="scientific">Tritrichomonas musculus</name>
    <dbReference type="NCBI Taxonomy" id="1915356"/>
    <lineage>
        <taxon>Eukaryota</taxon>
        <taxon>Metamonada</taxon>
        <taxon>Parabasalia</taxon>
        <taxon>Tritrichomonadida</taxon>
        <taxon>Tritrichomonadidae</taxon>
        <taxon>Tritrichomonas</taxon>
    </lineage>
</organism>
<proteinExistence type="predicted"/>
<dbReference type="SMART" id="SM00248">
    <property type="entry name" value="ANK"/>
    <property type="match status" value="16"/>
</dbReference>
<dbReference type="PANTHER" id="PTHR24198">
    <property type="entry name" value="ANKYRIN REPEAT AND PROTEIN KINASE DOMAIN-CONTAINING PROTEIN"/>
    <property type="match status" value="1"/>
</dbReference>
<dbReference type="InterPro" id="IPR002110">
    <property type="entry name" value="Ankyrin_rpt"/>
</dbReference>
<name>A0ABR2K920_9EUKA</name>
<protein>
    <recommendedName>
        <fullName evidence="5">DUF3447 domain-containing protein</fullName>
    </recommendedName>
</protein>
<comment type="caution">
    <text evidence="3">The sequence shown here is derived from an EMBL/GenBank/DDBJ whole genome shotgun (WGS) entry which is preliminary data.</text>
</comment>
<sequence length="1627" mass="187308">MAFGWGRVNQIGNQFFTQINENNSWNNTFSNNNNNNKGKILNLLHFNLEYIPRIFTITTNNGSYKFNIDFLKETSSVIKKAIENDPKNLQFHINVDDDQNVMKKVEDLYQNKKVIFYISDLIVLHHIIGALNIVDCPSFMLPEKLQPQNSVVPTKATVQIDIKYVQDIFFQTFPKTFIIIANDKEYECNSLGVNSSKIIRQFREENPEENRFILTYEEDDKNGLELIKNFFNFEKVEITINNMNSLQRVAEILQIELILSDIENYIDSYENATQLIDDKKALISTIDQIFEWLFNIEKLTVSTVTKNIINSVWIQSESDVKELISCIVHVSHLNFARQPFLIDLIVELNEQAKDEKNVHLKILIPFIKKWLLIDNLCNSPFGSFVYKLYRRGIIELDEILEKVPNLSFSNFFMWFYPEFYEQKMKLPEINKQSIGSKFISKYTIDEYKKVRDLNEPDDSIANAIFHDDVDKLQQLISSRKIDINNDQIAINLHDEIRVDPYLIGNSTGKTFINYASECGSIKCFKYLFLNHANLDDFSLSFAVFGGNSEIIRTVDQNQQLIINFHERNYNFLIGNLALSNPLVPAILMHRHDLFDWIIEDKNFLSVIEMIPTNSFSNRNAELSSILNCMSSSSNAHALTSLIDKGMNIDSLICDNQYFHNLIPLSVTNGFFRFTQLLLSFKSTETGPPLNLKQSLFYSCVCSGNLSIVKYLSKEFIDISDKEVSKILINFDSSFLVTIQYEYLDIIEYLFEILEQKKWDISIKSIFLTSILNSSKKSTTFDYLADKLNLQNLLSTNKITLTDLIQFVGNACVKNKFEIVKKLTDIIILNEPKTDFTSSFIDAVNSGSDEICKYFIDKKVFLNVPKIVKRSNVVNVNDGKIALHLIDISKPEMKKTFSQCFLNDAILKGNKNLVEILLKSCQPDHNSLIEAVRSHNLEIVKIILGINKKISFLNELSINGTVLNIAVINEDVEIVKFLLSIPGIDPNLYDIDNCTPLINAITKMNIDIINALLDFFGNDIQKQMWQINEGLKKMLQMLSNFTILKGENKRTRKLRQKNFINESKEKVSSIVNRLIKIDNIDLNCHSNKYTLLSYACQVNEIDLVKLLLSFDNIDVNSYGPINGNTPLMVAIENKNVEIACLLIEFPKTNINVKNYFMKTALIMAVDHNLEQVISCLINSSKFDPDESCLNHAFFDSSDKIAQQLAAVESLDVNYSYKYENNKKIDDFYNSRFKKREQQRMLQHQETKSTKKVKSYDLFIYETTLIHAVKNKRNDVVDLIINHPSFDPNESQLISAIFVAVDTEQNEMAEKLLKLNNNDVNINNLNNESLLSFSVIKKNKDFVTKILENDSFDSIKSNLFEAFVKSIHPTLNPEINNLKVGFMVPNFPNNLGFGLHQNNNNNNNNNNNKVEASIDIMNDLLEYDENHNHILNFDNLLPNGKSFFTIISPDINNIVDVVEYFLDHNVDPNKPDKYGIYPLEFAIRMNSQLFVSSLLNSNRIDLSIRINNDAIKNETFLHLAARNDTFQDILDKNQIDINALDDLGETPLMKACLFLKQKNVLELFRKDELDYKHCNNDGDDCLCLVKSNSNNGFGFGMMPNTQYRNLLRGGQFPEEKIEYFVQLAPYLRS</sequence>
<accession>A0ABR2K920</accession>
<evidence type="ECO:0000313" key="4">
    <source>
        <dbReference type="Proteomes" id="UP001470230"/>
    </source>
</evidence>
<keyword evidence="2" id="KW-0040">ANK repeat</keyword>
<reference evidence="3 4" key="1">
    <citation type="submission" date="2024-04" db="EMBL/GenBank/DDBJ databases">
        <title>Tritrichomonas musculus Genome.</title>
        <authorList>
            <person name="Alves-Ferreira E."/>
            <person name="Grigg M."/>
            <person name="Lorenzi H."/>
            <person name="Galac M."/>
        </authorList>
    </citation>
    <scope>NUCLEOTIDE SEQUENCE [LARGE SCALE GENOMIC DNA]</scope>
    <source>
        <strain evidence="3 4">EAF2021</strain>
    </source>
</reference>
<gene>
    <name evidence="3" type="ORF">M9Y10_038685</name>
</gene>
<dbReference type="InterPro" id="IPR036770">
    <property type="entry name" value="Ankyrin_rpt-contain_sf"/>
</dbReference>
<dbReference type="SUPFAM" id="SSF140860">
    <property type="entry name" value="Pseudo ankyrin repeat-like"/>
    <property type="match status" value="1"/>
</dbReference>
<dbReference type="PANTHER" id="PTHR24198:SF165">
    <property type="entry name" value="ANKYRIN REPEAT-CONTAINING PROTEIN-RELATED"/>
    <property type="match status" value="1"/>
</dbReference>